<dbReference type="AlphaFoldDB" id="A0A0W0X038"/>
<dbReference type="RefSeq" id="WP_025385847.1">
    <property type="nucleotide sequence ID" value="NZ_KV441806.1"/>
</dbReference>
<comment type="caution">
    <text evidence="2">The sequence shown here is derived from an EMBL/GenBank/DDBJ whole genome shotgun (WGS) entry which is preliminary data.</text>
</comment>
<gene>
    <name evidence="2" type="ORF">Loak_1590</name>
</gene>
<organism evidence="2 3">
    <name type="scientific">Legionella oakridgensis</name>
    <dbReference type="NCBI Taxonomy" id="29423"/>
    <lineage>
        <taxon>Bacteria</taxon>
        <taxon>Pseudomonadati</taxon>
        <taxon>Pseudomonadota</taxon>
        <taxon>Gammaproteobacteria</taxon>
        <taxon>Legionellales</taxon>
        <taxon>Legionellaceae</taxon>
        <taxon>Legionella</taxon>
    </lineage>
</organism>
<dbReference type="EMBL" id="LNYP01000029">
    <property type="protein sequence ID" value="KTD37914.1"/>
    <property type="molecule type" value="Genomic_DNA"/>
</dbReference>
<dbReference type="InterPro" id="IPR002931">
    <property type="entry name" value="Transglutaminase-like"/>
</dbReference>
<sequence length="224" mass="25102">MKVLPDLTRASARDAAQFILEYIRQEIPWSSTRLSLQVDGYPEDGEVEITIRNYRSPTFSAAKKAMKALKTGCGNCQEMAYASAIILRTAGYPGTVSIGQYGINHQFLFIEDLIVDPWAEMICSVSDWRGKLFAYGGSIKEGILHGRLLPWNHDDMEDETPEVVETIPMSYHSLTESISDIIIEDTTTSSNSLPLRLFLLGNPQEQRKKLSHEIVFVRTLGLSS</sequence>
<reference evidence="2 3" key="1">
    <citation type="submission" date="2015-11" db="EMBL/GenBank/DDBJ databases">
        <title>Genomic analysis of 38 Legionella species identifies large and diverse effector repertoires.</title>
        <authorList>
            <person name="Burstein D."/>
            <person name="Amaro F."/>
            <person name="Zusman T."/>
            <person name="Lifshitz Z."/>
            <person name="Cohen O."/>
            <person name="Gilbert J.A."/>
            <person name="Pupko T."/>
            <person name="Shuman H.A."/>
            <person name="Segal G."/>
        </authorList>
    </citation>
    <scope>NUCLEOTIDE SEQUENCE [LARGE SCALE GENOMIC DNA]</scope>
    <source>
        <strain evidence="2 3">Oak Ridge-10</strain>
    </source>
</reference>
<feature type="domain" description="Transglutaminase-like" evidence="1">
    <location>
        <begin position="54"/>
        <end position="102"/>
    </location>
</feature>
<evidence type="ECO:0000313" key="3">
    <source>
        <dbReference type="Proteomes" id="UP000054858"/>
    </source>
</evidence>
<accession>A0A0W0X038</accession>
<name>A0A0W0X038_9GAMM</name>
<dbReference type="Proteomes" id="UP000054858">
    <property type="component" value="Unassembled WGS sequence"/>
</dbReference>
<protein>
    <recommendedName>
        <fullName evidence="1">Transglutaminase-like domain-containing protein</fullName>
    </recommendedName>
</protein>
<dbReference type="PATRIC" id="fig|29423.5.peg.1665"/>
<evidence type="ECO:0000313" key="2">
    <source>
        <dbReference type="EMBL" id="KTD37914.1"/>
    </source>
</evidence>
<evidence type="ECO:0000259" key="1">
    <source>
        <dbReference type="Pfam" id="PF01841"/>
    </source>
</evidence>
<proteinExistence type="predicted"/>
<dbReference type="Pfam" id="PF01841">
    <property type="entry name" value="Transglut_core"/>
    <property type="match status" value="1"/>
</dbReference>